<evidence type="ECO:0000313" key="5">
    <source>
        <dbReference type="EMBL" id="WPL16524.1"/>
    </source>
</evidence>
<dbReference type="EC" id="3.4.11.5" evidence="5"/>
<keyword evidence="2 3" id="KW-0378">Hydrolase</keyword>
<dbReference type="RefSeq" id="WP_328987072.1">
    <property type="nucleotide sequence ID" value="NZ_CP121472.1"/>
</dbReference>
<dbReference type="Proteomes" id="UP001432180">
    <property type="component" value="Chromosome"/>
</dbReference>
<evidence type="ECO:0000313" key="6">
    <source>
        <dbReference type="Proteomes" id="UP001432180"/>
    </source>
</evidence>
<dbReference type="SUPFAM" id="SSF53474">
    <property type="entry name" value="alpha/beta-Hydrolases"/>
    <property type="match status" value="1"/>
</dbReference>
<feature type="domain" description="AB hydrolase-1" evidence="4">
    <location>
        <begin position="47"/>
        <end position="293"/>
    </location>
</feature>
<accession>A0ABZ0S7N2</accession>
<gene>
    <name evidence="5" type="primary">pip_1</name>
    <name evidence="5" type="ORF">Thiowin_01482</name>
</gene>
<dbReference type="PIRSF" id="PIRSF005539">
    <property type="entry name" value="Pept_S33_TRI_F1"/>
    <property type="match status" value="1"/>
</dbReference>
<dbReference type="Pfam" id="PF00561">
    <property type="entry name" value="Abhydrolase_1"/>
    <property type="match status" value="1"/>
</dbReference>
<comment type="similarity">
    <text evidence="1">Belongs to the peptidase S33 family.</text>
</comment>
<organism evidence="5 6">
    <name type="scientific">Thiorhodovibrio winogradskyi</name>
    <dbReference type="NCBI Taxonomy" id="77007"/>
    <lineage>
        <taxon>Bacteria</taxon>
        <taxon>Pseudomonadati</taxon>
        <taxon>Pseudomonadota</taxon>
        <taxon>Gammaproteobacteria</taxon>
        <taxon>Chromatiales</taxon>
        <taxon>Chromatiaceae</taxon>
        <taxon>Thiorhodovibrio</taxon>
    </lineage>
</organism>
<dbReference type="PANTHER" id="PTHR43798:SF33">
    <property type="entry name" value="HYDROLASE, PUTATIVE (AFU_ORTHOLOGUE AFUA_2G14860)-RELATED"/>
    <property type="match status" value="1"/>
</dbReference>
<dbReference type="PRINTS" id="PR00793">
    <property type="entry name" value="PROAMNOPTASE"/>
</dbReference>
<name>A0ABZ0S7N2_9GAMM</name>
<keyword evidence="6" id="KW-1185">Reference proteome</keyword>
<keyword evidence="5" id="KW-0031">Aminopeptidase</keyword>
<dbReference type="PANTHER" id="PTHR43798">
    <property type="entry name" value="MONOACYLGLYCEROL LIPASE"/>
    <property type="match status" value="1"/>
</dbReference>
<sequence>MTTNATTGQTARAITERLLEERRVAVEHGNHVWTCCIGGGAERERTPLLILHGGPGLPHDYLRNLDALASERQRVIFYDQLGCGRSDQPDEPERWQLPRFVAEIDLVRAALGLERVVILGQSWGGMLAIEYALTRPAGLDGLVLANSTASAPLWGEETHRLRTQLDADVCAVLDQHEAAGSTHHPDYQKAVLAFYRRHLLRLEPWPAVIQRALMEIGQPYTVMWGANEFYITGNLKDWDRTPMLQEIQCPTLLISGEFDESTPRINQAMLDKLPHAEWQLLKGCSHLAHIEAPTAFQQAVITFLDQLA</sequence>
<dbReference type="EMBL" id="CP121472">
    <property type="protein sequence ID" value="WPL16524.1"/>
    <property type="molecule type" value="Genomic_DNA"/>
</dbReference>
<keyword evidence="5" id="KW-0645">Protease</keyword>
<evidence type="ECO:0000259" key="4">
    <source>
        <dbReference type="Pfam" id="PF00561"/>
    </source>
</evidence>
<dbReference type="InterPro" id="IPR000073">
    <property type="entry name" value="AB_hydrolase_1"/>
</dbReference>
<dbReference type="InterPro" id="IPR005945">
    <property type="entry name" value="Pro_imino_pep"/>
</dbReference>
<dbReference type="InterPro" id="IPR050266">
    <property type="entry name" value="AB_hydrolase_sf"/>
</dbReference>
<evidence type="ECO:0000256" key="2">
    <source>
        <dbReference type="ARBA" id="ARBA00022801"/>
    </source>
</evidence>
<dbReference type="Gene3D" id="3.40.50.1820">
    <property type="entry name" value="alpha/beta hydrolase"/>
    <property type="match status" value="1"/>
</dbReference>
<protein>
    <submittedName>
        <fullName evidence="5">Proline iminopeptidase</fullName>
        <ecNumber evidence="5">3.4.11.5</ecNumber>
    </submittedName>
</protein>
<evidence type="ECO:0000256" key="3">
    <source>
        <dbReference type="PIRNR" id="PIRNR005539"/>
    </source>
</evidence>
<proteinExistence type="inferred from homology"/>
<dbReference type="InterPro" id="IPR029058">
    <property type="entry name" value="AB_hydrolase_fold"/>
</dbReference>
<evidence type="ECO:0000256" key="1">
    <source>
        <dbReference type="ARBA" id="ARBA00010088"/>
    </source>
</evidence>
<dbReference type="GO" id="GO:0004177">
    <property type="term" value="F:aminopeptidase activity"/>
    <property type="evidence" value="ECO:0007669"/>
    <property type="project" value="UniProtKB-KW"/>
</dbReference>
<dbReference type="NCBIfam" id="TIGR01250">
    <property type="entry name" value="pro_imino_pep_2"/>
    <property type="match status" value="1"/>
</dbReference>
<reference evidence="5 6" key="1">
    <citation type="journal article" date="2023" name="Microorganisms">
        <title>Thiorhodovibrio frisius and Trv. litoralis spp. nov., Two Novel Members from a Clade of Fastidious Purple Sulfur Bacteria That Exhibit Unique Red-Shifted Light-Harvesting Capabilities.</title>
        <authorList>
            <person name="Methner A."/>
            <person name="Kuzyk S.B."/>
            <person name="Petersen J."/>
            <person name="Bauer S."/>
            <person name="Brinkmann H."/>
            <person name="Sichau K."/>
            <person name="Wanner G."/>
            <person name="Wolf J."/>
            <person name="Neumann-Schaal M."/>
            <person name="Henke P."/>
            <person name="Tank M."/>
            <person name="Sproer C."/>
            <person name="Bunk B."/>
            <person name="Overmann J."/>
        </authorList>
    </citation>
    <scope>NUCLEOTIDE SEQUENCE [LARGE SCALE GENOMIC DNA]</scope>
    <source>
        <strain evidence="5 6">DSM 6702</strain>
    </source>
</reference>
<dbReference type="InterPro" id="IPR002410">
    <property type="entry name" value="Peptidase_S33"/>
</dbReference>
<dbReference type="PRINTS" id="PR00111">
    <property type="entry name" value="ABHYDROLASE"/>
</dbReference>